<dbReference type="OrthoDB" id="9796077at2"/>
<comment type="function">
    <text evidence="1">Required for ubiquinone (coenzyme Q) biosynthesis. Binds hydrophobic ubiquinone biosynthetic intermediates via its SCP2 domain and is essential for the stability of the Ubi complex. May constitute a docking platform where Ubi enzymes assemble and access their SCP2-bound polyprenyl substrates.</text>
</comment>
<organism evidence="2 3">
    <name type="scientific">Legionella pneumophila</name>
    <dbReference type="NCBI Taxonomy" id="446"/>
    <lineage>
        <taxon>Bacteria</taxon>
        <taxon>Pseudomonadati</taxon>
        <taxon>Pseudomonadota</taxon>
        <taxon>Gammaproteobacteria</taxon>
        <taxon>Legionellales</taxon>
        <taxon>Legionellaceae</taxon>
        <taxon>Legionella</taxon>
    </lineage>
</organism>
<dbReference type="PANTHER" id="PTHR38693:SF1">
    <property type="entry name" value="UBIQUINONE BIOSYNTHESIS ACCESSORY FACTOR UBIJ"/>
    <property type="match status" value="1"/>
</dbReference>
<dbReference type="PANTHER" id="PTHR38693">
    <property type="entry name" value="UBIQUINONE BIOSYNTHESIS PROTEIN UBIJ"/>
    <property type="match status" value="1"/>
</dbReference>
<evidence type="ECO:0000256" key="1">
    <source>
        <dbReference type="HAMAP-Rule" id="MF_02215"/>
    </source>
</evidence>
<comment type="caution">
    <text evidence="2">The sequence shown here is derived from an EMBL/GenBank/DDBJ whole genome shotgun (WGS) entry which is preliminary data.</text>
</comment>
<comment type="similarity">
    <text evidence="1">Belongs to the UbiJ family.</text>
</comment>
<name>A0A2S6EUF2_LEGPN</name>
<dbReference type="InterPro" id="IPR036527">
    <property type="entry name" value="SCP2_sterol-bd_dom_sf"/>
</dbReference>
<evidence type="ECO:0000313" key="2">
    <source>
        <dbReference type="EMBL" id="PPK28822.1"/>
    </source>
</evidence>
<protein>
    <recommendedName>
        <fullName evidence="1">Ubiquinone biosynthesis accessory factor UbiJ</fullName>
    </recommendedName>
</protein>
<dbReference type="SUPFAM" id="SSF55718">
    <property type="entry name" value="SCP-like"/>
    <property type="match status" value="1"/>
</dbReference>
<gene>
    <name evidence="1" type="primary">ubiJ</name>
    <name evidence="2" type="ORF">C3928_15385</name>
</gene>
<sequence length="207" mass="23853">MIMLKEYSLKALQTAINTAMKLDELMPQKLQKLDGKTLEMVITPLNVNFYIRFKEGEMQLLHRIDGRPDTIIHSNPMGLIRLSLLPASKARSLFNDKIRISGDIELGQHVKKLFDEIDIDWEGHLAHFTGDVVAHQIGSFVRKGLEFKNQFNTSMQQNITEFLQEELRIFPSRNELEDFFAEVDELVLSVDRLQAHINNLMSDDEGN</sequence>
<comment type="pathway">
    <text evidence="1">Cofactor biosynthesis; ubiquinone biosynthesis.</text>
</comment>
<dbReference type="UniPathway" id="UPA00232"/>
<dbReference type="Proteomes" id="UP000239239">
    <property type="component" value="Unassembled WGS sequence"/>
</dbReference>
<dbReference type="GO" id="GO:0005737">
    <property type="term" value="C:cytoplasm"/>
    <property type="evidence" value="ECO:0007669"/>
    <property type="project" value="UniProtKB-SubCell"/>
</dbReference>
<comment type="subcellular location">
    <subcellularLocation>
        <location evidence="1">Cytoplasm</location>
    </subcellularLocation>
</comment>
<dbReference type="Pfam" id="PF02036">
    <property type="entry name" value="SCP2"/>
    <property type="match status" value="1"/>
</dbReference>
<proteinExistence type="inferred from homology"/>
<accession>A0A2S6EUF2</accession>
<dbReference type="EMBL" id="PQWY01000021">
    <property type="protein sequence ID" value="PPK28822.1"/>
    <property type="molecule type" value="Genomic_DNA"/>
</dbReference>
<keyword evidence="1" id="KW-0831">Ubiquinone biosynthesis</keyword>
<dbReference type="GO" id="GO:0006744">
    <property type="term" value="P:ubiquinone biosynthetic process"/>
    <property type="evidence" value="ECO:0007669"/>
    <property type="project" value="UniProtKB-UniRule"/>
</dbReference>
<dbReference type="HAMAP" id="MF_02215">
    <property type="entry name" value="UbiJ"/>
    <property type="match status" value="1"/>
</dbReference>
<dbReference type="InterPro" id="IPR003033">
    <property type="entry name" value="SCP2_sterol-bd_dom"/>
</dbReference>
<dbReference type="AlphaFoldDB" id="A0A2S6EUF2"/>
<dbReference type="InterPro" id="IPR038989">
    <property type="entry name" value="UbiJ"/>
</dbReference>
<evidence type="ECO:0000313" key="3">
    <source>
        <dbReference type="Proteomes" id="UP000239239"/>
    </source>
</evidence>
<keyword evidence="1" id="KW-0963">Cytoplasm</keyword>
<reference evidence="2 3" key="1">
    <citation type="submission" date="2018-02" db="EMBL/GenBank/DDBJ databases">
        <title>Draft genome sequences of four Legionella pneumophila clinical strains isolated in Ontario.</title>
        <authorList>
            <person name="Fortuna A."/>
            <person name="Ramnarine R."/>
            <person name="Li A."/>
            <person name="Frantz C."/>
            <person name="Mallo G."/>
        </authorList>
    </citation>
    <scope>NUCLEOTIDE SEQUENCE [LARGE SCALE GENOMIC DNA]</scope>
    <source>
        <strain evidence="2 3">LG61</strain>
    </source>
</reference>